<dbReference type="AlphaFoldDB" id="A0A095ZML0"/>
<sequence>MIGKFSTSVLNIQLLTKMYIYPSYCLPDEADAPDSKNILVKRSKKNDVAKGNCHQIAVAIRKLVG</sequence>
<gene>
    <name evidence="1" type="ORF">HMPREF2137_03370</name>
</gene>
<protein>
    <submittedName>
        <fullName evidence="1">Uncharacterized protein</fullName>
    </submittedName>
</protein>
<reference evidence="1 2" key="1">
    <citation type="submission" date="2014-07" db="EMBL/GenBank/DDBJ databases">
        <authorList>
            <person name="McCorrison J."/>
            <person name="Sanka R."/>
            <person name="Torralba M."/>
            <person name="Gillis M."/>
            <person name="Haft D.H."/>
            <person name="Methe B."/>
            <person name="Sutton G."/>
            <person name="Nelson K.E."/>
        </authorList>
    </citation>
    <scope>NUCLEOTIDE SEQUENCE [LARGE SCALE GENOMIC DNA]</scope>
    <source>
        <strain evidence="1 2">DNF00853</strain>
    </source>
</reference>
<comment type="caution">
    <text evidence="1">The sequence shown here is derived from an EMBL/GenBank/DDBJ whole genome shotgun (WGS) entry which is preliminary data.</text>
</comment>
<dbReference type="EMBL" id="JRNN01000034">
    <property type="protein sequence ID" value="KGF35913.1"/>
    <property type="molecule type" value="Genomic_DNA"/>
</dbReference>
<name>A0A095ZML0_9BACT</name>
<dbReference type="Proteomes" id="UP000029556">
    <property type="component" value="Unassembled WGS sequence"/>
</dbReference>
<proteinExistence type="predicted"/>
<evidence type="ECO:0000313" key="1">
    <source>
        <dbReference type="EMBL" id="KGF35913.1"/>
    </source>
</evidence>
<organism evidence="1 2">
    <name type="scientific">Hoylesella buccalis DNF00853</name>
    <dbReference type="NCBI Taxonomy" id="1401074"/>
    <lineage>
        <taxon>Bacteria</taxon>
        <taxon>Pseudomonadati</taxon>
        <taxon>Bacteroidota</taxon>
        <taxon>Bacteroidia</taxon>
        <taxon>Bacteroidales</taxon>
        <taxon>Prevotellaceae</taxon>
        <taxon>Hoylesella</taxon>
    </lineage>
</organism>
<accession>A0A095ZML0</accession>
<evidence type="ECO:0000313" key="2">
    <source>
        <dbReference type="Proteomes" id="UP000029556"/>
    </source>
</evidence>